<evidence type="ECO:0000256" key="2">
    <source>
        <dbReference type="ARBA" id="ARBA00006474"/>
    </source>
</evidence>
<dbReference type="GO" id="GO:0005524">
    <property type="term" value="F:ATP binding"/>
    <property type="evidence" value="ECO:0007669"/>
    <property type="project" value="UniProtKB-UniRule"/>
</dbReference>
<reference evidence="20" key="1">
    <citation type="submission" date="2024-08" db="EMBL/GenBank/DDBJ databases">
        <title>Phylogenomic analyses of a clade within the roseobacter group suggest taxonomic reassignments of species of the genera Aestuariivita, Citreicella, Loktanella, Nautella, Pelagibaca, Ruegeria, Thalassobius, Thiobacimonas and Tropicibacter, and the proposal o.</title>
        <authorList>
            <person name="Jeon C.O."/>
        </authorList>
    </citation>
    <scope>NUCLEOTIDE SEQUENCE</scope>
    <source>
        <strain evidence="20">SS1-5</strain>
    </source>
</reference>
<name>A0AAN0MBE5_9RHOB</name>
<dbReference type="GO" id="GO:0007059">
    <property type="term" value="P:chromosome segregation"/>
    <property type="evidence" value="ECO:0007669"/>
    <property type="project" value="UniProtKB-KW"/>
</dbReference>
<evidence type="ECO:0000256" key="8">
    <source>
        <dbReference type="ARBA" id="ARBA00022829"/>
    </source>
</evidence>
<dbReference type="InterPro" id="IPR036390">
    <property type="entry name" value="WH_DNA-bd_sf"/>
</dbReference>
<dbReference type="InterPro" id="IPR003593">
    <property type="entry name" value="AAA+_ATPase"/>
</dbReference>
<dbReference type="EMBL" id="CP151767">
    <property type="protein sequence ID" value="WZU68586.1"/>
    <property type="molecule type" value="Genomic_DNA"/>
</dbReference>
<dbReference type="Gene3D" id="3.30.980.40">
    <property type="match status" value="1"/>
</dbReference>
<evidence type="ECO:0000256" key="17">
    <source>
        <dbReference type="SAM" id="MobiDB-lite"/>
    </source>
</evidence>
<comment type="subunit">
    <text evidence="15">Homohexamer. Forms a ring that surrounds DNA.</text>
</comment>
<dbReference type="KEGG" id="yrh:AABB31_06770"/>
<feature type="domain" description="FtsK" evidence="19">
    <location>
        <begin position="606"/>
        <end position="825"/>
    </location>
</feature>
<dbReference type="Pfam" id="PF09397">
    <property type="entry name" value="FtsK_gamma"/>
    <property type="match status" value="1"/>
</dbReference>
<protein>
    <recommendedName>
        <fullName evidence="3">DNA translocase FtsK</fullName>
    </recommendedName>
</protein>
<dbReference type="Gene3D" id="3.40.50.300">
    <property type="entry name" value="P-loop containing nucleotide triphosphate hydrolases"/>
    <property type="match status" value="1"/>
</dbReference>
<feature type="region of interest" description="Disordered" evidence="17">
    <location>
        <begin position="349"/>
        <end position="372"/>
    </location>
</feature>
<feature type="transmembrane region" description="Helical" evidence="18">
    <location>
        <begin position="167"/>
        <end position="187"/>
    </location>
</feature>
<keyword evidence="8" id="KW-0159">Chromosome partition</keyword>
<dbReference type="AlphaFoldDB" id="A0AAN0MBE5"/>
<dbReference type="SUPFAM" id="SSF52540">
    <property type="entry name" value="P-loop containing nucleoside triphosphate hydrolases"/>
    <property type="match status" value="1"/>
</dbReference>
<feature type="transmembrane region" description="Helical" evidence="18">
    <location>
        <begin position="139"/>
        <end position="160"/>
    </location>
</feature>
<keyword evidence="5" id="KW-0132">Cell division</keyword>
<gene>
    <name evidence="20" type="ORF">AABB31_06770</name>
</gene>
<evidence type="ECO:0000259" key="19">
    <source>
        <dbReference type="PROSITE" id="PS50901"/>
    </source>
</evidence>
<keyword evidence="11" id="KW-0238">DNA-binding</keyword>
<comment type="subcellular location">
    <subcellularLocation>
        <location evidence="1">Cell membrane</location>
        <topology evidence="1">Multi-pass membrane protein</topology>
    </subcellularLocation>
</comment>
<dbReference type="GO" id="GO:0003677">
    <property type="term" value="F:DNA binding"/>
    <property type="evidence" value="ECO:0007669"/>
    <property type="project" value="UniProtKB-KW"/>
</dbReference>
<feature type="transmembrane region" description="Helical" evidence="18">
    <location>
        <begin position="28"/>
        <end position="49"/>
    </location>
</feature>
<dbReference type="SMART" id="SM00382">
    <property type="entry name" value="AAA"/>
    <property type="match status" value="1"/>
</dbReference>
<evidence type="ECO:0000256" key="14">
    <source>
        <dbReference type="ARBA" id="ARBA00024784"/>
    </source>
</evidence>
<evidence type="ECO:0000256" key="4">
    <source>
        <dbReference type="ARBA" id="ARBA00022475"/>
    </source>
</evidence>
<dbReference type="InterPro" id="IPR025199">
    <property type="entry name" value="FtsK_4TM"/>
</dbReference>
<evidence type="ECO:0000256" key="10">
    <source>
        <dbReference type="ARBA" id="ARBA00022989"/>
    </source>
</evidence>
<evidence type="ECO:0000256" key="3">
    <source>
        <dbReference type="ARBA" id="ARBA00020887"/>
    </source>
</evidence>
<feature type="transmembrane region" description="Helical" evidence="18">
    <location>
        <begin position="108"/>
        <end position="127"/>
    </location>
</feature>
<evidence type="ECO:0000256" key="18">
    <source>
        <dbReference type="SAM" id="Phobius"/>
    </source>
</evidence>
<dbReference type="Pfam" id="PF13491">
    <property type="entry name" value="FtsK_4TM"/>
    <property type="match status" value="1"/>
</dbReference>
<dbReference type="InterPro" id="IPR018541">
    <property type="entry name" value="Ftsk_gamma"/>
</dbReference>
<evidence type="ECO:0000313" key="21">
    <source>
        <dbReference type="Proteomes" id="UP001470809"/>
    </source>
</evidence>
<dbReference type="SMART" id="SM00843">
    <property type="entry name" value="Ftsk_gamma"/>
    <property type="match status" value="1"/>
</dbReference>
<keyword evidence="13" id="KW-0131">Cell cycle</keyword>
<dbReference type="CDD" id="cd01127">
    <property type="entry name" value="TrwB_TraG_TraD_VirD4"/>
    <property type="match status" value="1"/>
</dbReference>
<dbReference type="InterPro" id="IPR041027">
    <property type="entry name" value="FtsK_alpha"/>
</dbReference>
<dbReference type="Pfam" id="PF01580">
    <property type="entry name" value="FtsK_SpoIIIE"/>
    <property type="match status" value="1"/>
</dbReference>
<keyword evidence="10 18" id="KW-1133">Transmembrane helix</keyword>
<dbReference type="PANTHER" id="PTHR22683:SF41">
    <property type="entry name" value="DNA TRANSLOCASE FTSK"/>
    <property type="match status" value="1"/>
</dbReference>
<evidence type="ECO:0000256" key="13">
    <source>
        <dbReference type="ARBA" id="ARBA00023306"/>
    </source>
</evidence>
<evidence type="ECO:0000256" key="11">
    <source>
        <dbReference type="ARBA" id="ARBA00023125"/>
    </source>
</evidence>
<evidence type="ECO:0000256" key="1">
    <source>
        <dbReference type="ARBA" id="ARBA00004651"/>
    </source>
</evidence>
<dbReference type="InterPro" id="IPR036388">
    <property type="entry name" value="WH-like_DNA-bd_sf"/>
</dbReference>
<dbReference type="Pfam" id="PF17854">
    <property type="entry name" value="FtsK_alpha"/>
    <property type="match status" value="1"/>
</dbReference>
<feature type="transmembrane region" description="Helical" evidence="18">
    <location>
        <begin position="69"/>
        <end position="96"/>
    </location>
</feature>
<feature type="binding site" evidence="16">
    <location>
        <begin position="623"/>
        <end position="630"/>
    </location>
    <ligand>
        <name>ATP</name>
        <dbReference type="ChEBI" id="CHEBI:30616"/>
    </ligand>
</feature>
<feature type="region of interest" description="Disordered" evidence="17">
    <location>
        <begin position="320"/>
        <end position="339"/>
    </location>
</feature>
<dbReference type="PANTHER" id="PTHR22683">
    <property type="entry name" value="SPORULATION PROTEIN RELATED"/>
    <property type="match status" value="1"/>
</dbReference>
<dbReference type="Gene3D" id="1.10.10.10">
    <property type="entry name" value="Winged helix-like DNA-binding domain superfamily/Winged helix DNA-binding domain"/>
    <property type="match status" value="1"/>
</dbReference>
<keyword evidence="21" id="KW-1185">Reference proteome</keyword>
<dbReference type="Proteomes" id="UP001470809">
    <property type="component" value="Chromosome"/>
</dbReference>
<accession>A0AAN0MBE5</accession>
<dbReference type="InterPro" id="IPR027417">
    <property type="entry name" value="P-loop_NTPase"/>
</dbReference>
<evidence type="ECO:0000256" key="15">
    <source>
        <dbReference type="ARBA" id="ARBA00025923"/>
    </source>
</evidence>
<dbReference type="SUPFAM" id="SSF46785">
    <property type="entry name" value="Winged helix' DNA-binding domain"/>
    <property type="match status" value="1"/>
</dbReference>
<dbReference type="GO" id="GO:0005886">
    <property type="term" value="C:plasma membrane"/>
    <property type="evidence" value="ECO:0007669"/>
    <property type="project" value="UniProtKB-SubCell"/>
</dbReference>
<keyword evidence="9 16" id="KW-0067">ATP-binding</keyword>
<dbReference type="InterPro" id="IPR002543">
    <property type="entry name" value="FtsK_dom"/>
</dbReference>
<organism evidence="20 21">
    <name type="scientific">Yoonia rhodophyticola</name>
    <dbReference type="NCBI Taxonomy" id="3137370"/>
    <lineage>
        <taxon>Bacteria</taxon>
        <taxon>Pseudomonadati</taxon>
        <taxon>Pseudomonadota</taxon>
        <taxon>Alphaproteobacteria</taxon>
        <taxon>Rhodobacterales</taxon>
        <taxon>Paracoccaceae</taxon>
        <taxon>Yoonia</taxon>
    </lineage>
</organism>
<evidence type="ECO:0000256" key="9">
    <source>
        <dbReference type="ARBA" id="ARBA00022840"/>
    </source>
</evidence>
<sequence length="971" mass="104083">MASYQTRQRDPLLDSTTQAAIEKRGRELLGLGLIIAGLLIAAMVGSYSPDDPSWISATDAPVQNWLGHFGASITAPLMMIMGLGIWVLPIVLVAWGARFVLHHGQERAVGRLIFAPVAIILGSVYAATLTPGVDWPANFGLGGLFGDTVLGVILTIVPFGTSFGVKFLSLLSFGALLALLAFVLGFTRPELRTGGRFLFLGTVMLYATLLKLVGKGASLSAKAAQGVTHAVQERRAQAATARADQVWIEEAGGLATGDTDLRAKAAAVVRANPVMPVSEPPLTTPTMPTAPPLAAPARAPEPEQTGFLTGLLRRNDLLPEPELVTPDPVAEPAPGSPDRVSARIADAIKNRSKPPSPTGIRIEPTLTAGRGPKPLVFDNTPAADGPATDDPLFETDGEPMMVNPDAPRMAAPHMPIPPVNVPPAPSLAPIATPEARSVVQHPPKKAPQQSTQAKAEAQPTLKFDDQYPGYEHPPLGLLTNPIEIQRHHLSDDALAENARMLESVLDDYGVKGDIVSVRPGPVVTMYELEPAPGLKASRVIGLSDDIARSMSALSARVSTVPGRSVIGIELPNENREKVVLREILSHRDFGDGNHKLPLALGKDIGGEPIIANLAKMPHLLIAGTTGSGKSVAINTMILSLLYKLTPEECRMIMIDPKMLELSVYDGIPHLLSPVVTDPKKAVVALKWVVGEMEERYRKMSKMGVRNIDGYNGRVRDALSKNEMFSRTVQTGFDDETGDPIFETEEFQPEVLPYIVVIVDEMADLMMVAGKEIEACIQRLAQMARASGIHLIMATQRPSVDVITGTIKANFPTRISFQVTSKIDSRTILGEMGAEQLLGMGDMLYMAGGSKITRVHGPFVSDEEVEEIVNHLKGFGPPEYMSGVVEGPSDDAESSIDLVLGLGDGSDSENALYDTAVAIVIKDRKCSTSYIQRKLAIGYNKAARLVEQMEDEGVVSAANHVGKREILVPEQQ</sequence>
<evidence type="ECO:0000256" key="16">
    <source>
        <dbReference type="PROSITE-ProRule" id="PRU00289"/>
    </source>
</evidence>
<evidence type="ECO:0000313" key="20">
    <source>
        <dbReference type="EMBL" id="WZU68586.1"/>
    </source>
</evidence>
<dbReference type="InterPro" id="IPR050206">
    <property type="entry name" value="FtsK/SpoIIIE/SftA"/>
</dbReference>
<comment type="function">
    <text evidence="14">Essential cell division protein that coordinates cell division and chromosome segregation. The N-terminus is involved in assembly of the cell-division machinery. The C-terminus functions as a DNA motor that moves dsDNA in an ATP-dependent manner towards the dif recombination site, which is located within the replication terminus region. Translocation stops specifically at Xer-dif sites, where FtsK interacts with the Xer recombinase, allowing activation of chromosome unlinking by recombination. FtsK orienting polar sequences (KOPS) guide the direction of DNA translocation. FtsK can remove proteins from DNA as it translocates, but translocation stops specifically at XerCD-dif site, thereby preventing removal of XerC and XerD from dif.</text>
</comment>
<dbReference type="PROSITE" id="PS50901">
    <property type="entry name" value="FTSK"/>
    <property type="match status" value="1"/>
</dbReference>
<keyword evidence="7 16" id="KW-0547">Nucleotide-binding</keyword>
<evidence type="ECO:0000256" key="5">
    <source>
        <dbReference type="ARBA" id="ARBA00022618"/>
    </source>
</evidence>
<evidence type="ECO:0000256" key="6">
    <source>
        <dbReference type="ARBA" id="ARBA00022692"/>
    </source>
</evidence>
<evidence type="ECO:0000256" key="7">
    <source>
        <dbReference type="ARBA" id="ARBA00022741"/>
    </source>
</evidence>
<keyword evidence="4" id="KW-1003">Cell membrane</keyword>
<dbReference type="GO" id="GO:0051301">
    <property type="term" value="P:cell division"/>
    <property type="evidence" value="ECO:0007669"/>
    <property type="project" value="UniProtKB-KW"/>
</dbReference>
<evidence type="ECO:0000256" key="12">
    <source>
        <dbReference type="ARBA" id="ARBA00023136"/>
    </source>
</evidence>
<keyword evidence="12 18" id="KW-0472">Membrane</keyword>
<proteinExistence type="inferred from homology"/>
<dbReference type="RefSeq" id="WP_342077875.1">
    <property type="nucleotide sequence ID" value="NZ_CP151767.2"/>
</dbReference>
<comment type="similarity">
    <text evidence="2">Belongs to the FtsK/SpoIIIE/SftA family.</text>
</comment>
<keyword evidence="6 18" id="KW-0812">Transmembrane</keyword>